<organism evidence="2">
    <name type="scientific">bioreactor metagenome</name>
    <dbReference type="NCBI Taxonomy" id="1076179"/>
    <lineage>
        <taxon>unclassified sequences</taxon>
        <taxon>metagenomes</taxon>
        <taxon>ecological metagenomes</taxon>
    </lineage>
</organism>
<dbReference type="AlphaFoldDB" id="A0A645EZ03"/>
<comment type="caution">
    <text evidence="2">The sequence shown here is derived from an EMBL/GenBank/DDBJ whole genome shotgun (WGS) entry which is preliminary data.</text>
</comment>
<proteinExistence type="predicted"/>
<name>A0A645EZ03_9ZZZZ</name>
<sequence length="86" mass="9891">MQHFAHIQKSLRRSSRKGAASHHRRTHRRRHGAVFAFHMNILAVQRAIGEKFRQTFHDNGLGGDGVGRYHIWTAQAHAVGDRFIAR</sequence>
<gene>
    <name evidence="2" type="ORF">SDC9_154527</name>
</gene>
<reference evidence="2" key="1">
    <citation type="submission" date="2019-08" db="EMBL/GenBank/DDBJ databases">
        <authorList>
            <person name="Kucharzyk K."/>
            <person name="Murdoch R.W."/>
            <person name="Higgins S."/>
            <person name="Loffler F."/>
        </authorList>
    </citation>
    <scope>NUCLEOTIDE SEQUENCE</scope>
</reference>
<feature type="region of interest" description="Disordered" evidence="1">
    <location>
        <begin position="1"/>
        <end position="30"/>
    </location>
</feature>
<protein>
    <submittedName>
        <fullName evidence="2">Uncharacterized protein</fullName>
    </submittedName>
</protein>
<dbReference type="EMBL" id="VSSQ01053216">
    <property type="protein sequence ID" value="MPN07261.1"/>
    <property type="molecule type" value="Genomic_DNA"/>
</dbReference>
<accession>A0A645EZ03</accession>
<evidence type="ECO:0000313" key="2">
    <source>
        <dbReference type="EMBL" id="MPN07261.1"/>
    </source>
</evidence>
<evidence type="ECO:0000256" key="1">
    <source>
        <dbReference type="SAM" id="MobiDB-lite"/>
    </source>
</evidence>
<feature type="compositionally biased region" description="Basic residues" evidence="1">
    <location>
        <begin position="9"/>
        <end position="30"/>
    </location>
</feature>